<evidence type="ECO:0000256" key="2">
    <source>
        <dbReference type="SAM" id="MobiDB-lite"/>
    </source>
</evidence>
<comment type="caution">
    <text evidence="4">The sequence shown here is derived from an EMBL/GenBank/DDBJ whole genome shotgun (WGS) entry which is preliminary data.</text>
</comment>
<feature type="domain" description="Response regulatory" evidence="3">
    <location>
        <begin position="1"/>
        <end position="93"/>
    </location>
</feature>
<organism evidence="4 5">
    <name type="scientific">Longibacter salinarum</name>
    <dbReference type="NCBI Taxonomy" id="1850348"/>
    <lineage>
        <taxon>Bacteria</taxon>
        <taxon>Pseudomonadati</taxon>
        <taxon>Rhodothermota</taxon>
        <taxon>Rhodothermia</taxon>
        <taxon>Rhodothermales</taxon>
        <taxon>Salisaetaceae</taxon>
        <taxon>Longibacter</taxon>
    </lineage>
</organism>
<sequence>MANLTIVGTAATYKSAMHDLSRKKPDIVLMGLAGASDAPIRALRSQCPDARILVATAFQTGLTPSVAQEAGADICVSRAYGAPSLLPSLRKIAGTLNRPALHPMERDVSFADSPRVPPTCAADSISASERLHPAD</sequence>
<evidence type="ECO:0000259" key="3">
    <source>
        <dbReference type="PROSITE" id="PS50110"/>
    </source>
</evidence>
<dbReference type="Proteomes" id="UP000220102">
    <property type="component" value="Unassembled WGS sequence"/>
</dbReference>
<reference evidence="4 5" key="1">
    <citation type="submission" date="2017-10" db="EMBL/GenBank/DDBJ databases">
        <title>Draft genome of Longibacter Salinarum.</title>
        <authorList>
            <person name="Goh K.M."/>
            <person name="Shamsir M.S."/>
            <person name="Lim S.W."/>
        </authorList>
    </citation>
    <scope>NUCLEOTIDE SEQUENCE [LARGE SCALE GENOMIC DNA]</scope>
    <source>
        <strain evidence="4 5">KCTC 52045</strain>
    </source>
</reference>
<dbReference type="EMBL" id="PDEQ01000005">
    <property type="protein sequence ID" value="PEN13149.1"/>
    <property type="molecule type" value="Genomic_DNA"/>
</dbReference>
<feature type="region of interest" description="Disordered" evidence="2">
    <location>
        <begin position="109"/>
        <end position="135"/>
    </location>
</feature>
<gene>
    <name evidence="4" type="ORF">CRI94_10910</name>
</gene>
<evidence type="ECO:0000313" key="4">
    <source>
        <dbReference type="EMBL" id="PEN13149.1"/>
    </source>
</evidence>
<dbReference type="Gene3D" id="3.40.50.2300">
    <property type="match status" value="1"/>
</dbReference>
<accession>A0A2A8CWP3</accession>
<evidence type="ECO:0000256" key="1">
    <source>
        <dbReference type="PROSITE-ProRule" id="PRU00169"/>
    </source>
</evidence>
<proteinExistence type="predicted"/>
<dbReference type="PROSITE" id="PS50110">
    <property type="entry name" value="RESPONSE_REGULATORY"/>
    <property type="match status" value="1"/>
</dbReference>
<comment type="caution">
    <text evidence="1">Lacks conserved residue(s) required for the propagation of feature annotation.</text>
</comment>
<dbReference type="InterPro" id="IPR001789">
    <property type="entry name" value="Sig_transdc_resp-reg_receiver"/>
</dbReference>
<name>A0A2A8CWP3_9BACT</name>
<dbReference type="GO" id="GO:0000160">
    <property type="term" value="P:phosphorelay signal transduction system"/>
    <property type="evidence" value="ECO:0007669"/>
    <property type="project" value="InterPro"/>
</dbReference>
<protein>
    <recommendedName>
        <fullName evidence="3">Response regulatory domain-containing protein</fullName>
    </recommendedName>
</protein>
<keyword evidence="5" id="KW-1185">Reference proteome</keyword>
<dbReference type="InterPro" id="IPR011006">
    <property type="entry name" value="CheY-like_superfamily"/>
</dbReference>
<dbReference type="AlphaFoldDB" id="A0A2A8CWP3"/>
<evidence type="ECO:0000313" key="5">
    <source>
        <dbReference type="Proteomes" id="UP000220102"/>
    </source>
</evidence>
<dbReference type="SUPFAM" id="SSF52172">
    <property type="entry name" value="CheY-like"/>
    <property type="match status" value="1"/>
</dbReference>